<gene>
    <name evidence="1" type="ORF">IFM89_016119</name>
</gene>
<sequence length="314" mass="35441">MGIGFKRVTTTFDETARARLCQSSGSEHSSEENSAELSDLINSFIEKDERMFLEEEIIDMEKDGSDSETISYSCSSAGAETSKERMNLLLLGNSHDGDVRMRIRSETELALKDIAAARMMSFSDQGVNINKRHLMSRLRERGFDAGFCKSRWKKIGQFPGGDYEYIDVMVEGTRYIVEANLTGEFTIARPSNQYQSLLDAFPPVFVAQPDDLKQVVKLMCSAVKKSMKNGDMHVPPWRRNGFMLAKWFSSYKRTMNTVPRANVTDSDNGFAKKRSVGFESAPVLQYYCRSRLGSKVNLRVGNLTQMLDADDICK</sequence>
<dbReference type="EMBL" id="JADFTS010000009">
    <property type="protein sequence ID" value="KAF9588798.1"/>
    <property type="molecule type" value="Genomic_DNA"/>
</dbReference>
<comment type="caution">
    <text evidence="1">The sequence shown here is derived from an EMBL/GenBank/DDBJ whole genome shotgun (WGS) entry which is preliminary data.</text>
</comment>
<dbReference type="Pfam" id="PF04720">
    <property type="entry name" value="PDDEXK_6"/>
    <property type="match status" value="1"/>
</dbReference>
<evidence type="ECO:0000313" key="1">
    <source>
        <dbReference type="EMBL" id="KAF9588798.1"/>
    </source>
</evidence>
<evidence type="ECO:0000313" key="2">
    <source>
        <dbReference type="Proteomes" id="UP000631114"/>
    </source>
</evidence>
<dbReference type="NCBIfam" id="TIGR01615">
    <property type="entry name" value="A_thal_3542"/>
    <property type="match status" value="1"/>
</dbReference>
<dbReference type="InterPro" id="IPR006502">
    <property type="entry name" value="PDDEXK-like"/>
</dbReference>
<dbReference type="OrthoDB" id="548115at2759"/>
<evidence type="ECO:0008006" key="3">
    <source>
        <dbReference type="Google" id="ProtNLM"/>
    </source>
</evidence>
<dbReference type="AlphaFoldDB" id="A0A835GZJ1"/>
<protein>
    <recommendedName>
        <fullName evidence="3">DUF506 family protein</fullName>
    </recommendedName>
</protein>
<dbReference type="PANTHER" id="PTHR31579">
    <property type="entry name" value="OS03G0796600 PROTEIN"/>
    <property type="match status" value="1"/>
</dbReference>
<name>A0A835GZJ1_9MAGN</name>
<reference evidence="1 2" key="1">
    <citation type="submission" date="2020-10" db="EMBL/GenBank/DDBJ databases">
        <title>The Coptis chinensis genome and diversification of protoberbering-type alkaloids.</title>
        <authorList>
            <person name="Wang B."/>
            <person name="Shu S."/>
            <person name="Song C."/>
            <person name="Liu Y."/>
        </authorList>
    </citation>
    <scope>NUCLEOTIDE SEQUENCE [LARGE SCALE GENOMIC DNA]</scope>
    <source>
        <strain evidence="1">HL-2020</strain>
        <tissue evidence="1">Leaf</tissue>
    </source>
</reference>
<accession>A0A835GZJ1</accession>
<organism evidence="1 2">
    <name type="scientific">Coptis chinensis</name>
    <dbReference type="NCBI Taxonomy" id="261450"/>
    <lineage>
        <taxon>Eukaryota</taxon>
        <taxon>Viridiplantae</taxon>
        <taxon>Streptophyta</taxon>
        <taxon>Embryophyta</taxon>
        <taxon>Tracheophyta</taxon>
        <taxon>Spermatophyta</taxon>
        <taxon>Magnoliopsida</taxon>
        <taxon>Ranunculales</taxon>
        <taxon>Ranunculaceae</taxon>
        <taxon>Coptidoideae</taxon>
        <taxon>Coptis</taxon>
    </lineage>
</organism>
<dbReference type="Proteomes" id="UP000631114">
    <property type="component" value="Unassembled WGS sequence"/>
</dbReference>
<dbReference type="PANTHER" id="PTHR31579:SF42">
    <property type="entry name" value="DUF506 FAMILY PROTEIN (DUF506)"/>
    <property type="match status" value="1"/>
</dbReference>
<keyword evidence="2" id="KW-1185">Reference proteome</keyword>
<proteinExistence type="predicted"/>